<evidence type="ECO:0000256" key="6">
    <source>
        <dbReference type="ARBA" id="ARBA00022989"/>
    </source>
</evidence>
<protein>
    <recommendedName>
        <fullName evidence="8">Glycosyltransferase family 92 protein</fullName>
        <ecNumber evidence="8">2.4.1.-</ecNumber>
    </recommendedName>
</protein>
<dbReference type="EC" id="2.4.1.-" evidence="8"/>
<dbReference type="GO" id="GO:0005737">
    <property type="term" value="C:cytoplasm"/>
    <property type="evidence" value="ECO:0007669"/>
    <property type="project" value="TreeGrafter"/>
</dbReference>
<dbReference type="WBParaSite" id="SPAL_0000589700.1">
    <property type="protein sequence ID" value="SPAL_0000589700.1"/>
    <property type="gene ID" value="SPAL_0000589700"/>
</dbReference>
<dbReference type="InterPro" id="IPR008166">
    <property type="entry name" value="Glyco_transf_92"/>
</dbReference>
<evidence type="ECO:0000313" key="10">
    <source>
        <dbReference type="WBParaSite" id="SPAL_0000589700.1"/>
    </source>
</evidence>
<evidence type="ECO:0000313" key="9">
    <source>
        <dbReference type="Proteomes" id="UP000046392"/>
    </source>
</evidence>
<keyword evidence="4 8" id="KW-0808">Transferase</keyword>
<keyword evidence="7" id="KW-0472">Membrane</keyword>
<name>A0A0N5BIW7_STREA</name>
<evidence type="ECO:0000256" key="8">
    <source>
        <dbReference type="RuleBase" id="RU366017"/>
    </source>
</evidence>
<comment type="similarity">
    <text evidence="2 8">Belongs to the glycosyltransferase 92 family.</text>
</comment>
<accession>A0A0N5BIW7</accession>
<evidence type="ECO:0000256" key="5">
    <source>
        <dbReference type="ARBA" id="ARBA00022692"/>
    </source>
</evidence>
<evidence type="ECO:0000256" key="3">
    <source>
        <dbReference type="ARBA" id="ARBA00022676"/>
    </source>
</evidence>
<evidence type="ECO:0000256" key="2">
    <source>
        <dbReference type="ARBA" id="ARBA00007647"/>
    </source>
</evidence>
<dbReference type="GO" id="GO:0016757">
    <property type="term" value="F:glycosyltransferase activity"/>
    <property type="evidence" value="ECO:0007669"/>
    <property type="project" value="UniProtKB-UniRule"/>
</dbReference>
<organism evidence="9 10">
    <name type="scientific">Strongyloides papillosus</name>
    <name type="common">Intestinal threadworm</name>
    <dbReference type="NCBI Taxonomy" id="174720"/>
    <lineage>
        <taxon>Eukaryota</taxon>
        <taxon>Metazoa</taxon>
        <taxon>Ecdysozoa</taxon>
        <taxon>Nematoda</taxon>
        <taxon>Chromadorea</taxon>
        <taxon>Rhabditida</taxon>
        <taxon>Tylenchina</taxon>
        <taxon>Panagrolaimomorpha</taxon>
        <taxon>Strongyloidoidea</taxon>
        <taxon>Strongyloididae</taxon>
        <taxon>Strongyloides</taxon>
    </lineage>
</organism>
<dbReference type="Pfam" id="PF01697">
    <property type="entry name" value="Glyco_transf_92"/>
    <property type="match status" value="1"/>
</dbReference>
<keyword evidence="3 8" id="KW-0328">Glycosyltransferase</keyword>
<keyword evidence="5" id="KW-0812">Transmembrane</keyword>
<proteinExistence type="inferred from homology"/>
<reference evidence="10" key="1">
    <citation type="submission" date="2017-02" db="UniProtKB">
        <authorList>
            <consortium name="WormBaseParasite"/>
        </authorList>
    </citation>
    <scope>IDENTIFICATION</scope>
</reference>
<dbReference type="PANTHER" id="PTHR21461:SF80">
    <property type="entry name" value="GLYCOSYLTRANSFERASE FAMILY 92 PROTEIN"/>
    <property type="match status" value="1"/>
</dbReference>
<keyword evidence="6" id="KW-1133">Transmembrane helix</keyword>
<sequence length="525" mass="61476">MKKIFVDILIIFLVTLFYVFTTCYMKKDYTLVDTLSTNTEPVVSNKVLRSIESSANSMTVKKNEIDGKNNNRDKNNNKKSLNLNKNINETFYIKSAFRVSDNVIRLSLIKSIQNNDLLLWWSNGKYGGVVKFECQETKCPAKYVPKCTFVGYIGIINVPSHIRIDKRIQVQSKKTRKWISIPLIDVRKPKNFDNTYQHKLGVCVQPMFLYYNYLELIAFLEHWAAHGATKFYFYKNTFSHNVGKVLKHYKDNVKSIDIEIIDWSMLPFNGTEQFANPNYFIYRLEPYVAVMDCMYRARYHVKYVAQVDIDELIITNSKYNNLLDYLEKKSSKAPQTISSFQFMSQFVKFPNDWKSLDDAKNIKFNHVNIVKTGMLFARPTYSKLVFLPEANFNYYIHYALKTETGKLTNKTYVNYNVPSSESRIYHHRKIESKDTSNKMNAESSLMSREISTINNNMNKHIKLLNFEDDINNSTIKDAIHAFGICRENRKGDRSKMCTSLYTCEDQISDNVWKIFEKAKNSWKII</sequence>
<dbReference type="GO" id="GO:0016020">
    <property type="term" value="C:membrane"/>
    <property type="evidence" value="ECO:0007669"/>
    <property type="project" value="UniProtKB-SubCell"/>
</dbReference>
<keyword evidence="9" id="KW-1185">Reference proteome</keyword>
<dbReference type="Proteomes" id="UP000046392">
    <property type="component" value="Unplaced"/>
</dbReference>
<dbReference type="PANTHER" id="PTHR21461">
    <property type="entry name" value="GLYCOSYLTRANSFERASE FAMILY 92 PROTEIN"/>
    <property type="match status" value="1"/>
</dbReference>
<comment type="subcellular location">
    <subcellularLocation>
        <location evidence="1">Membrane</location>
        <topology evidence="1">Single-pass membrane protein</topology>
    </subcellularLocation>
</comment>
<evidence type="ECO:0000256" key="7">
    <source>
        <dbReference type="ARBA" id="ARBA00023136"/>
    </source>
</evidence>
<evidence type="ECO:0000256" key="4">
    <source>
        <dbReference type="ARBA" id="ARBA00022679"/>
    </source>
</evidence>
<evidence type="ECO:0000256" key="1">
    <source>
        <dbReference type="ARBA" id="ARBA00004167"/>
    </source>
</evidence>
<dbReference type="AlphaFoldDB" id="A0A0N5BIW7"/>